<dbReference type="InterPro" id="IPR013083">
    <property type="entry name" value="Znf_RING/FYVE/PHD"/>
</dbReference>
<sequence length="304" mass="33651">MLLVWLMLLELSGKITYRGKEKIWGEIVMGDHVVLYVDRLVMPTALESVEGAEGRETQSGVLRRLNECEGVDEEEPLIQVLECRICQEEDEVENLENPCGCSGSLKYAHRDCVQKWCNEKRGTICEICNQPYQPNYTALPPLSPCSGDTTINIGEGWMISETPFDMHDPRILAVTTEHHFLDADFDEYGSSNTSGAAFCRSAALILLALLLLRHTLAITSSSDEDVSTFFSIFLLRAAGFLLPCYIMAWAISVLQQRRQRDEVAALAAASEVTFVLQSGQQRVTVLPGSALAAAANQESESARQ</sequence>
<comment type="caution">
    <text evidence="7">The sequence shown here is derived from an EMBL/GenBank/DDBJ whole genome shotgun (WGS) entry which is preliminary data.</text>
</comment>
<evidence type="ECO:0000256" key="4">
    <source>
        <dbReference type="SAM" id="Phobius"/>
    </source>
</evidence>
<keyword evidence="3" id="KW-0862">Zinc</keyword>
<keyword evidence="5" id="KW-0732">Signal</keyword>
<keyword evidence="2" id="KW-0863">Zinc-finger</keyword>
<dbReference type="GO" id="GO:0016020">
    <property type="term" value="C:membrane"/>
    <property type="evidence" value="ECO:0007669"/>
    <property type="project" value="TreeGrafter"/>
</dbReference>
<dbReference type="Pfam" id="PF12428">
    <property type="entry name" value="DUF3675"/>
    <property type="match status" value="1"/>
</dbReference>
<dbReference type="Proteomes" id="UP000541444">
    <property type="component" value="Unassembled WGS sequence"/>
</dbReference>
<evidence type="ECO:0000313" key="8">
    <source>
        <dbReference type="Proteomes" id="UP000541444"/>
    </source>
</evidence>
<dbReference type="CDD" id="cd16495">
    <property type="entry name" value="RING_CH-C4HC3_MARCH"/>
    <property type="match status" value="1"/>
</dbReference>
<accession>A0A7J7M083</accession>
<dbReference type="SUPFAM" id="SSF57850">
    <property type="entry name" value="RING/U-box"/>
    <property type="match status" value="1"/>
</dbReference>
<keyword evidence="4" id="KW-1133">Transmembrane helix</keyword>
<dbReference type="OrthoDB" id="264354at2759"/>
<feature type="chain" id="PRO_5029833254" description="RING-CH-type domain-containing protein" evidence="5">
    <location>
        <begin position="18"/>
        <end position="304"/>
    </location>
</feature>
<dbReference type="GO" id="GO:0004842">
    <property type="term" value="F:ubiquitin-protein transferase activity"/>
    <property type="evidence" value="ECO:0007669"/>
    <property type="project" value="TreeGrafter"/>
</dbReference>
<evidence type="ECO:0000256" key="5">
    <source>
        <dbReference type="SAM" id="SignalP"/>
    </source>
</evidence>
<reference evidence="7 8" key="1">
    <citation type="journal article" date="2020" name="IScience">
        <title>Genome Sequencing of the Endangered Kingdonia uniflora (Circaeasteraceae, Ranunculales) Reveals Potential Mechanisms of Evolutionary Specialization.</title>
        <authorList>
            <person name="Sun Y."/>
            <person name="Deng T."/>
            <person name="Zhang A."/>
            <person name="Moore M.J."/>
            <person name="Landis J.B."/>
            <person name="Lin N."/>
            <person name="Zhang H."/>
            <person name="Zhang X."/>
            <person name="Huang J."/>
            <person name="Zhang X."/>
            <person name="Sun H."/>
            <person name="Wang H."/>
        </authorList>
    </citation>
    <scope>NUCLEOTIDE SEQUENCE [LARGE SCALE GENOMIC DNA]</scope>
    <source>
        <strain evidence="7">TB1705</strain>
        <tissue evidence="7">Leaf</tissue>
    </source>
</reference>
<evidence type="ECO:0000313" key="7">
    <source>
        <dbReference type="EMBL" id="KAF6148275.1"/>
    </source>
</evidence>
<name>A0A7J7M083_9MAGN</name>
<keyword evidence="4" id="KW-0812">Transmembrane</keyword>
<dbReference type="EMBL" id="JACGCM010001854">
    <property type="protein sequence ID" value="KAF6148275.1"/>
    <property type="molecule type" value="Genomic_DNA"/>
</dbReference>
<gene>
    <name evidence="7" type="ORF">GIB67_012050</name>
</gene>
<dbReference type="Pfam" id="PF12906">
    <property type="entry name" value="RINGv"/>
    <property type="match status" value="1"/>
</dbReference>
<dbReference type="PROSITE" id="PS51292">
    <property type="entry name" value="ZF_RING_CH"/>
    <property type="match status" value="1"/>
</dbReference>
<organism evidence="7 8">
    <name type="scientific">Kingdonia uniflora</name>
    <dbReference type="NCBI Taxonomy" id="39325"/>
    <lineage>
        <taxon>Eukaryota</taxon>
        <taxon>Viridiplantae</taxon>
        <taxon>Streptophyta</taxon>
        <taxon>Embryophyta</taxon>
        <taxon>Tracheophyta</taxon>
        <taxon>Spermatophyta</taxon>
        <taxon>Magnoliopsida</taxon>
        <taxon>Ranunculales</taxon>
        <taxon>Circaeasteraceae</taxon>
        <taxon>Kingdonia</taxon>
    </lineage>
</organism>
<dbReference type="GO" id="GO:0016567">
    <property type="term" value="P:protein ubiquitination"/>
    <property type="evidence" value="ECO:0007669"/>
    <property type="project" value="TreeGrafter"/>
</dbReference>
<proteinExistence type="predicted"/>
<dbReference type="PANTHER" id="PTHR23012">
    <property type="entry name" value="RING/FYVE/PHD ZINC FINGER DOMAIN-CONTAINING"/>
    <property type="match status" value="1"/>
</dbReference>
<dbReference type="SMART" id="SM00744">
    <property type="entry name" value="RINGv"/>
    <property type="match status" value="1"/>
</dbReference>
<dbReference type="InterPro" id="IPR022143">
    <property type="entry name" value="DUF3675"/>
</dbReference>
<evidence type="ECO:0000256" key="3">
    <source>
        <dbReference type="ARBA" id="ARBA00022833"/>
    </source>
</evidence>
<dbReference type="PANTHER" id="PTHR23012:SF215">
    <property type="entry name" value="RING_FYVE_PHD ZINC FINGER SUPERFAMILY PROTEIN"/>
    <property type="match status" value="1"/>
</dbReference>
<dbReference type="AlphaFoldDB" id="A0A7J7M083"/>
<keyword evidence="8" id="KW-1185">Reference proteome</keyword>
<dbReference type="GO" id="GO:0008270">
    <property type="term" value="F:zinc ion binding"/>
    <property type="evidence" value="ECO:0007669"/>
    <property type="project" value="UniProtKB-KW"/>
</dbReference>
<dbReference type="Gene3D" id="3.30.40.10">
    <property type="entry name" value="Zinc/RING finger domain, C3HC4 (zinc finger)"/>
    <property type="match status" value="1"/>
</dbReference>
<dbReference type="InterPro" id="IPR011016">
    <property type="entry name" value="Znf_RING-CH"/>
</dbReference>
<feature type="domain" description="RING-CH-type" evidence="6">
    <location>
        <begin position="75"/>
        <end position="135"/>
    </location>
</feature>
<dbReference type="InterPro" id="IPR033275">
    <property type="entry name" value="MARCH-like"/>
</dbReference>
<keyword evidence="4" id="KW-0472">Membrane</keyword>
<feature type="transmembrane region" description="Helical" evidence="4">
    <location>
        <begin position="228"/>
        <end position="251"/>
    </location>
</feature>
<protein>
    <recommendedName>
        <fullName evidence="6">RING-CH-type domain-containing protein</fullName>
    </recommendedName>
</protein>
<evidence type="ECO:0000256" key="2">
    <source>
        <dbReference type="ARBA" id="ARBA00022771"/>
    </source>
</evidence>
<evidence type="ECO:0000256" key="1">
    <source>
        <dbReference type="ARBA" id="ARBA00022723"/>
    </source>
</evidence>
<evidence type="ECO:0000259" key="6">
    <source>
        <dbReference type="PROSITE" id="PS51292"/>
    </source>
</evidence>
<keyword evidence="1" id="KW-0479">Metal-binding</keyword>
<feature type="signal peptide" evidence="5">
    <location>
        <begin position="1"/>
        <end position="17"/>
    </location>
</feature>